<protein>
    <submittedName>
        <fullName evidence="2">ATP-dependent DNA helicase recQ</fullName>
    </submittedName>
</protein>
<dbReference type="EMBL" id="LCFB01000005">
    <property type="protein sequence ID" value="KKS85754.1"/>
    <property type="molecule type" value="Genomic_DNA"/>
</dbReference>
<proteinExistence type="predicted"/>
<evidence type="ECO:0000313" key="2">
    <source>
        <dbReference type="EMBL" id="KKS85754.1"/>
    </source>
</evidence>
<accession>A0A0G1CJT9</accession>
<dbReference type="Proteomes" id="UP000034543">
    <property type="component" value="Unassembled WGS sequence"/>
</dbReference>
<dbReference type="SMART" id="SM00956">
    <property type="entry name" value="RQC"/>
    <property type="match status" value="1"/>
</dbReference>
<dbReference type="GO" id="GO:0006281">
    <property type="term" value="P:DNA repair"/>
    <property type="evidence" value="ECO:0007669"/>
    <property type="project" value="InterPro"/>
</dbReference>
<dbReference type="Pfam" id="PF14493">
    <property type="entry name" value="HTH_40"/>
    <property type="match status" value="1"/>
</dbReference>
<name>A0A0G1CJT9_9BACT</name>
<feature type="domain" description="RQC" evidence="1">
    <location>
        <begin position="6"/>
        <end position="108"/>
    </location>
</feature>
<dbReference type="SUPFAM" id="SSF46785">
    <property type="entry name" value="Winged helix' DNA-binding domain"/>
    <property type="match status" value="1"/>
</dbReference>
<organism evidence="2 3">
    <name type="scientific">Candidatus Gottesmanbacteria bacterium GW2011_GWA1_43_11</name>
    <dbReference type="NCBI Taxonomy" id="1618436"/>
    <lineage>
        <taxon>Bacteria</taxon>
        <taxon>Candidatus Gottesmaniibacteriota</taxon>
    </lineage>
</organism>
<keyword evidence="2" id="KW-0347">Helicase</keyword>
<dbReference type="InterPro" id="IPR036390">
    <property type="entry name" value="WH_DNA-bd_sf"/>
</dbReference>
<comment type="caution">
    <text evidence="2">The sequence shown here is derived from an EMBL/GenBank/DDBJ whole genome shotgun (WGS) entry which is preliminary data.</text>
</comment>
<dbReference type="STRING" id="1618436.UV59_C0005G0005"/>
<dbReference type="InterPro" id="IPR018982">
    <property type="entry name" value="RQC_domain"/>
</dbReference>
<dbReference type="AlphaFoldDB" id="A0A0G1CJT9"/>
<dbReference type="GO" id="GO:0006260">
    <property type="term" value="P:DNA replication"/>
    <property type="evidence" value="ECO:0007669"/>
    <property type="project" value="InterPro"/>
</dbReference>
<reference evidence="2 3" key="1">
    <citation type="journal article" date="2015" name="Nature">
        <title>rRNA introns, odd ribosomes, and small enigmatic genomes across a large radiation of phyla.</title>
        <authorList>
            <person name="Brown C.T."/>
            <person name="Hug L.A."/>
            <person name="Thomas B.C."/>
            <person name="Sharon I."/>
            <person name="Castelle C.J."/>
            <person name="Singh A."/>
            <person name="Wilkins M.J."/>
            <person name="Williams K.H."/>
            <person name="Banfield J.F."/>
        </authorList>
    </citation>
    <scope>NUCLEOTIDE SEQUENCE [LARGE SCALE GENOMIC DNA]</scope>
</reference>
<dbReference type="InterPro" id="IPR029491">
    <property type="entry name" value="Helicase_HTH"/>
</dbReference>
<dbReference type="InterPro" id="IPR036388">
    <property type="entry name" value="WH-like_DNA-bd_sf"/>
</dbReference>
<sequence length="222" mass="25562">MEQIFDISILTLKILSCIYRAEERYGVYIIASTLCGKSNKKTQELGLDKLSTYGIVNYLSRQQVIAVIHYLMHVGLIFRSVEHNNLKLSSLGKQFLKNKPALCIPQKIIDDARTLQFSRKLLQTHLETLSLWYQEKTIGEIAIQRNLKEATIEGHIADLINHKKIESIREFMSEDTEKLIKTVLEKNPDAKLKEIKTQLPENVSYGQIKIVLAFQQRGKFES</sequence>
<dbReference type="Gene3D" id="1.10.10.10">
    <property type="entry name" value="Winged helix-like DNA-binding domain superfamily/Winged helix DNA-binding domain"/>
    <property type="match status" value="1"/>
</dbReference>
<keyword evidence="2" id="KW-0378">Hydrolase</keyword>
<keyword evidence="2" id="KW-0067">ATP-binding</keyword>
<dbReference type="Pfam" id="PF09382">
    <property type="entry name" value="RQC"/>
    <property type="match status" value="1"/>
</dbReference>
<dbReference type="GO" id="GO:0043138">
    <property type="term" value="F:3'-5' DNA helicase activity"/>
    <property type="evidence" value="ECO:0007669"/>
    <property type="project" value="InterPro"/>
</dbReference>
<keyword evidence="2" id="KW-0547">Nucleotide-binding</keyword>
<gene>
    <name evidence="2" type="ORF">UV59_C0005G0005</name>
</gene>
<evidence type="ECO:0000259" key="1">
    <source>
        <dbReference type="SMART" id="SM00956"/>
    </source>
</evidence>
<evidence type="ECO:0000313" key="3">
    <source>
        <dbReference type="Proteomes" id="UP000034543"/>
    </source>
</evidence>